<dbReference type="InterPro" id="IPR013785">
    <property type="entry name" value="Aldolase_TIM"/>
</dbReference>
<dbReference type="SUPFAM" id="SSF51445">
    <property type="entry name" value="(Trans)glycosidases"/>
    <property type="match status" value="1"/>
</dbReference>
<evidence type="ECO:0000256" key="1">
    <source>
        <dbReference type="ARBA" id="ARBA00008871"/>
    </source>
</evidence>
<dbReference type="EMBL" id="JADBJN010000002">
    <property type="protein sequence ID" value="KAG5676364.1"/>
    <property type="molecule type" value="Genomic_DNA"/>
</dbReference>
<sequence>MPYFLLLLYNLLFRVTESNSFNVHWAVPTSNCRKFKVDFSDIALTNKNIIQNTNDTVRGDKIVILYDPGEWPKIDIDQNGKLQYQNGGLPQNSSLDIHLRQFQIDIDRLIPNKTFDGLAVIDFECWRPIFRQNFGDLKLYRELTLLQVNKKHPTWTKDQVEAQAKIIFENAAFNFINRTMLRAKKLRPNAKWGFYGFPHCFNRYRSFNQLEKCPDIVEEENNRLLFMYSDVIYPSIYITNNQSDTALTKFVQGKMYETQRITQLINNPNTVKKLPFVRYEYTDISGFMKKADMMNILKTIKSEGGDGVILWGSSSQFKNESQCRAFKDYYERNIVNIIKDL</sequence>
<dbReference type="Pfam" id="PF01630">
    <property type="entry name" value="Glyco_hydro_56"/>
    <property type="match status" value="1"/>
</dbReference>
<protein>
    <recommendedName>
        <fullName evidence="8">Hyaluronidase</fullName>
        <ecNumber evidence="8">3.2.1.35</ecNumber>
    </recommendedName>
</protein>
<dbReference type="GO" id="GO:0006952">
    <property type="term" value="P:defense response"/>
    <property type="evidence" value="ECO:0007669"/>
    <property type="project" value="InterPro"/>
</dbReference>
<feature type="disulfide bond" evidence="7">
    <location>
        <begin position="32"/>
        <end position="323"/>
    </location>
</feature>
<comment type="caution">
    <text evidence="10">The sequence shown here is derived from an EMBL/GenBank/DDBJ whole genome shotgun (WGS) entry which is preliminary data.</text>
</comment>
<evidence type="ECO:0000256" key="9">
    <source>
        <dbReference type="SAM" id="SignalP"/>
    </source>
</evidence>
<comment type="catalytic activity">
    <reaction evidence="8">
        <text>Random hydrolysis of (1-&gt;4)-linkages between N-acetyl-beta-D-glucosamine and D-glucuronate residues in hyaluronate.</text>
        <dbReference type="EC" id="3.2.1.35"/>
    </reaction>
</comment>
<name>A0A9J6C2F5_POLVA</name>
<evidence type="ECO:0000256" key="3">
    <source>
        <dbReference type="ARBA" id="ARBA00023157"/>
    </source>
</evidence>
<evidence type="ECO:0000256" key="2">
    <source>
        <dbReference type="ARBA" id="ARBA00022729"/>
    </source>
</evidence>
<feature type="signal peptide" evidence="9">
    <location>
        <begin position="1"/>
        <end position="18"/>
    </location>
</feature>
<evidence type="ECO:0000256" key="7">
    <source>
        <dbReference type="PIRSR" id="PIRSR038193-3"/>
    </source>
</evidence>
<feature type="disulfide bond" evidence="7">
    <location>
        <begin position="200"/>
        <end position="213"/>
    </location>
</feature>
<dbReference type="GO" id="GO:0030214">
    <property type="term" value="P:hyaluronan catabolic process"/>
    <property type="evidence" value="ECO:0007669"/>
    <property type="project" value="TreeGrafter"/>
</dbReference>
<keyword evidence="4" id="KW-0325">Glycoprotein</keyword>
<dbReference type="InterPro" id="IPR001329">
    <property type="entry name" value="Venom_Hyaluronidase"/>
</dbReference>
<keyword evidence="8" id="KW-0378">Hydrolase</keyword>
<dbReference type="AlphaFoldDB" id="A0A9J6C2F5"/>
<evidence type="ECO:0000313" key="11">
    <source>
        <dbReference type="Proteomes" id="UP001107558"/>
    </source>
</evidence>
<comment type="similarity">
    <text evidence="1 5 8">Belongs to the glycosyl hydrolase 56 family.</text>
</comment>
<feature type="active site" description="Proton donor" evidence="6">
    <location>
        <position position="124"/>
    </location>
</feature>
<evidence type="ECO:0000256" key="8">
    <source>
        <dbReference type="RuleBase" id="RU610713"/>
    </source>
</evidence>
<accession>A0A9J6C2F5</accession>
<dbReference type="PANTHER" id="PTHR11769">
    <property type="entry name" value="HYALURONIDASE"/>
    <property type="match status" value="1"/>
</dbReference>
<evidence type="ECO:0000256" key="4">
    <source>
        <dbReference type="ARBA" id="ARBA00023180"/>
    </source>
</evidence>
<reference evidence="10" key="1">
    <citation type="submission" date="2021-03" db="EMBL/GenBank/DDBJ databases">
        <title>Chromosome level genome of the anhydrobiotic midge Polypedilum vanderplanki.</title>
        <authorList>
            <person name="Yoshida Y."/>
            <person name="Kikawada T."/>
            <person name="Gusev O."/>
        </authorList>
    </citation>
    <scope>NUCLEOTIDE SEQUENCE</scope>
    <source>
        <strain evidence="10">NIAS01</strain>
        <tissue evidence="10">Whole body or cell culture</tissue>
    </source>
</reference>
<dbReference type="InterPro" id="IPR018155">
    <property type="entry name" value="Hyaluronidase"/>
</dbReference>
<dbReference type="Proteomes" id="UP001107558">
    <property type="component" value="Chromosome 2"/>
</dbReference>
<dbReference type="InterPro" id="IPR017853">
    <property type="entry name" value="GH"/>
</dbReference>
<dbReference type="Gene3D" id="3.20.20.70">
    <property type="entry name" value="Aldolase class I"/>
    <property type="match status" value="1"/>
</dbReference>
<dbReference type="OrthoDB" id="5796153at2759"/>
<keyword evidence="3 7" id="KW-1015">Disulfide bond</keyword>
<feature type="chain" id="PRO_5039954263" description="Hyaluronidase" evidence="9">
    <location>
        <begin position="19"/>
        <end position="341"/>
    </location>
</feature>
<dbReference type="PANTHER" id="PTHR11769:SF35">
    <property type="entry name" value="HYALURONIDASE"/>
    <property type="match status" value="1"/>
</dbReference>
<evidence type="ECO:0000313" key="10">
    <source>
        <dbReference type="EMBL" id="KAG5676364.1"/>
    </source>
</evidence>
<dbReference type="PRINTS" id="PR00846">
    <property type="entry name" value="GLHYDRLASE56"/>
</dbReference>
<dbReference type="PIRSF" id="PIRSF038193">
    <property type="entry name" value="Hyaluronidase"/>
    <property type="match status" value="1"/>
</dbReference>
<dbReference type="GO" id="GO:0004415">
    <property type="term" value="F:hyalurononglucosaminidase activity"/>
    <property type="evidence" value="ECO:0007669"/>
    <property type="project" value="UniProtKB-UniRule"/>
</dbReference>
<keyword evidence="11" id="KW-1185">Reference proteome</keyword>
<dbReference type="PRINTS" id="PR00847">
    <property type="entry name" value="HYALURONDASE"/>
</dbReference>
<evidence type="ECO:0000256" key="5">
    <source>
        <dbReference type="PIRNR" id="PIRNR038193"/>
    </source>
</evidence>
<keyword evidence="8" id="KW-0326">Glycosidase</keyword>
<proteinExistence type="inferred from homology"/>
<evidence type="ECO:0000256" key="6">
    <source>
        <dbReference type="PIRSR" id="PIRSR038193-1"/>
    </source>
</evidence>
<keyword evidence="2 9" id="KW-0732">Signal</keyword>
<dbReference type="EC" id="3.2.1.35" evidence="8"/>
<gene>
    <name evidence="10" type="ORF">PVAND_006205</name>
</gene>
<dbReference type="GO" id="GO:0005975">
    <property type="term" value="P:carbohydrate metabolic process"/>
    <property type="evidence" value="ECO:0007669"/>
    <property type="project" value="UniProtKB-UniRule"/>
</dbReference>
<organism evidence="10 11">
    <name type="scientific">Polypedilum vanderplanki</name>
    <name type="common">Sleeping chironomid midge</name>
    <dbReference type="NCBI Taxonomy" id="319348"/>
    <lineage>
        <taxon>Eukaryota</taxon>
        <taxon>Metazoa</taxon>
        <taxon>Ecdysozoa</taxon>
        <taxon>Arthropoda</taxon>
        <taxon>Hexapoda</taxon>
        <taxon>Insecta</taxon>
        <taxon>Pterygota</taxon>
        <taxon>Neoptera</taxon>
        <taxon>Endopterygota</taxon>
        <taxon>Diptera</taxon>
        <taxon>Nematocera</taxon>
        <taxon>Chironomoidea</taxon>
        <taxon>Chironomidae</taxon>
        <taxon>Chironominae</taxon>
        <taxon>Polypedilum</taxon>
        <taxon>Polypedilum</taxon>
    </lineage>
</organism>